<dbReference type="PANTHER" id="PTHR43591">
    <property type="entry name" value="METHYLTRANSFERASE"/>
    <property type="match status" value="1"/>
</dbReference>
<accession>A0A5R9GFQ5</accession>
<dbReference type="InterPro" id="IPR013216">
    <property type="entry name" value="Methyltransf_11"/>
</dbReference>
<sequence>MREHIIQKRGLDLATHEQIYRNEVDAYEFMISKQPGLTKYINEIQPIHGLDILDLGAGSGRFAASLAKQAKSLICTDISESMLNLLDSKLEKQGTHRNWKTLIADHRKLPIEDQSIDIVISGWSICYLTHTGNERWEENLEQIFKEMKRVLRNRGTIIIFETMGTGTEIPKPPEYLKPYFHALTDKYDFKHRWVRADYEFPSFEEAKNGTEFFFGKEVAQRIVHNEWSIVPECAGIWWKHY</sequence>
<dbReference type="GO" id="GO:0032259">
    <property type="term" value="P:methylation"/>
    <property type="evidence" value="ECO:0007669"/>
    <property type="project" value="UniProtKB-KW"/>
</dbReference>
<comment type="caution">
    <text evidence="2">The sequence shown here is derived from an EMBL/GenBank/DDBJ whole genome shotgun (WGS) entry which is preliminary data.</text>
</comment>
<dbReference type="Proteomes" id="UP000309676">
    <property type="component" value="Unassembled WGS sequence"/>
</dbReference>
<dbReference type="SUPFAM" id="SSF53335">
    <property type="entry name" value="S-adenosyl-L-methionine-dependent methyltransferases"/>
    <property type="match status" value="1"/>
</dbReference>
<dbReference type="GO" id="GO:0008757">
    <property type="term" value="F:S-adenosylmethionine-dependent methyltransferase activity"/>
    <property type="evidence" value="ECO:0007669"/>
    <property type="project" value="InterPro"/>
</dbReference>
<proteinExistence type="predicted"/>
<gene>
    <name evidence="2" type="ORF">FE782_09530</name>
</gene>
<keyword evidence="3" id="KW-1185">Reference proteome</keyword>
<reference evidence="2 3" key="1">
    <citation type="submission" date="2019-05" db="EMBL/GenBank/DDBJ databases">
        <authorList>
            <person name="Narsing Rao M.P."/>
            <person name="Li W.J."/>
        </authorList>
    </citation>
    <scope>NUCLEOTIDE SEQUENCE [LARGE SCALE GENOMIC DNA]</scope>
    <source>
        <strain evidence="2 3">SYSU_K30003</strain>
    </source>
</reference>
<dbReference type="CDD" id="cd02440">
    <property type="entry name" value="AdoMet_MTases"/>
    <property type="match status" value="1"/>
</dbReference>
<dbReference type="Gene3D" id="3.40.50.150">
    <property type="entry name" value="Vaccinia Virus protein VP39"/>
    <property type="match status" value="1"/>
</dbReference>
<feature type="domain" description="Methyltransferase type 11" evidence="1">
    <location>
        <begin position="53"/>
        <end position="159"/>
    </location>
</feature>
<evidence type="ECO:0000313" key="3">
    <source>
        <dbReference type="Proteomes" id="UP000309676"/>
    </source>
</evidence>
<name>A0A5R9GFQ5_9BACL</name>
<dbReference type="OrthoDB" id="9784101at2"/>
<evidence type="ECO:0000313" key="2">
    <source>
        <dbReference type="EMBL" id="TLS52208.1"/>
    </source>
</evidence>
<dbReference type="Pfam" id="PF08241">
    <property type="entry name" value="Methyltransf_11"/>
    <property type="match status" value="1"/>
</dbReference>
<organism evidence="2 3">
    <name type="scientific">Paenibacillus antri</name>
    <dbReference type="NCBI Taxonomy" id="2582848"/>
    <lineage>
        <taxon>Bacteria</taxon>
        <taxon>Bacillati</taxon>
        <taxon>Bacillota</taxon>
        <taxon>Bacilli</taxon>
        <taxon>Bacillales</taxon>
        <taxon>Paenibacillaceae</taxon>
        <taxon>Paenibacillus</taxon>
    </lineage>
</organism>
<dbReference type="AlphaFoldDB" id="A0A5R9GFQ5"/>
<dbReference type="EMBL" id="VCIW01000005">
    <property type="protein sequence ID" value="TLS52208.1"/>
    <property type="molecule type" value="Genomic_DNA"/>
</dbReference>
<keyword evidence="2" id="KW-0808">Transferase</keyword>
<dbReference type="InterPro" id="IPR029063">
    <property type="entry name" value="SAM-dependent_MTases_sf"/>
</dbReference>
<keyword evidence="2" id="KW-0489">Methyltransferase</keyword>
<evidence type="ECO:0000259" key="1">
    <source>
        <dbReference type="Pfam" id="PF08241"/>
    </source>
</evidence>
<protein>
    <submittedName>
        <fullName evidence="2">Class I SAM-dependent methyltransferase</fullName>
    </submittedName>
</protein>